<accession>A0A9D7E5L9</accession>
<dbReference type="Proteomes" id="UP000807785">
    <property type="component" value="Unassembled WGS sequence"/>
</dbReference>
<evidence type="ECO:0000313" key="2">
    <source>
        <dbReference type="EMBL" id="MBK6974211.1"/>
    </source>
</evidence>
<dbReference type="EMBL" id="JADJEV010000004">
    <property type="protein sequence ID" value="MBK6974211.1"/>
    <property type="molecule type" value="Genomic_DNA"/>
</dbReference>
<dbReference type="SUPFAM" id="SSF47336">
    <property type="entry name" value="ACP-like"/>
    <property type="match status" value="1"/>
</dbReference>
<evidence type="ECO:0000259" key="1">
    <source>
        <dbReference type="PROSITE" id="PS50075"/>
    </source>
</evidence>
<name>A0A9D7E5L9_9PROT</name>
<gene>
    <name evidence="2" type="ORF">IPH26_15135</name>
</gene>
<proteinExistence type="predicted"/>
<dbReference type="InterPro" id="IPR009081">
    <property type="entry name" value="PP-bd_ACP"/>
</dbReference>
<dbReference type="Pfam" id="PF00550">
    <property type="entry name" value="PP-binding"/>
    <property type="match status" value="1"/>
</dbReference>
<feature type="domain" description="Carrier" evidence="1">
    <location>
        <begin position="1"/>
        <end position="80"/>
    </location>
</feature>
<comment type="caution">
    <text evidence="2">The sequence shown here is derived from an EMBL/GenBank/DDBJ whole genome shotgun (WGS) entry which is preliminary data.</text>
</comment>
<evidence type="ECO:0000313" key="3">
    <source>
        <dbReference type="Proteomes" id="UP000807785"/>
    </source>
</evidence>
<organism evidence="2 3">
    <name type="scientific">Candidatus Methylophosphatis roskildensis</name>
    <dbReference type="NCBI Taxonomy" id="2899263"/>
    <lineage>
        <taxon>Bacteria</taxon>
        <taxon>Pseudomonadati</taxon>
        <taxon>Pseudomonadota</taxon>
        <taxon>Betaproteobacteria</taxon>
        <taxon>Nitrosomonadales</taxon>
        <taxon>Sterolibacteriaceae</taxon>
        <taxon>Candidatus Methylophosphatis</taxon>
    </lineage>
</organism>
<reference evidence="2" key="1">
    <citation type="submission" date="2020-10" db="EMBL/GenBank/DDBJ databases">
        <title>Connecting structure to function with the recovery of over 1000 high-quality activated sludge metagenome-assembled genomes encoding full-length rRNA genes using long-read sequencing.</title>
        <authorList>
            <person name="Singleton C.M."/>
            <person name="Petriglieri F."/>
            <person name="Kristensen J.M."/>
            <person name="Kirkegaard R.H."/>
            <person name="Michaelsen T.Y."/>
            <person name="Andersen M.H."/>
            <person name="Karst S.M."/>
            <person name="Dueholm M.S."/>
            <person name="Nielsen P.H."/>
            <person name="Albertsen M."/>
        </authorList>
    </citation>
    <scope>NUCLEOTIDE SEQUENCE</scope>
    <source>
        <strain evidence="2">Bjer_18-Q3-R1-45_BAT3C.347</strain>
    </source>
</reference>
<protein>
    <submittedName>
        <fullName evidence="2">Acyl carrier protein</fullName>
    </submittedName>
</protein>
<dbReference type="Gene3D" id="1.10.1200.10">
    <property type="entry name" value="ACP-like"/>
    <property type="match status" value="1"/>
</dbReference>
<dbReference type="InterPro" id="IPR036736">
    <property type="entry name" value="ACP-like_sf"/>
</dbReference>
<dbReference type="PROSITE" id="PS50075">
    <property type="entry name" value="CARRIER"/>
    <property type="match status" value="1"/>
</dbReference>
<sequence length="86" mass="9764">MDDKEIRAAVVAVVRSIAPEIDADRIESDKPLRDQIDLDSMDWLNVIVELREKFRVDIAESDYGKLQTLNAIVDYLVARPSRHSPG</sequence>
<dbReference type="AlphaFoldDB" id="A0A9D7E5L9"/>